<protein>
    <submittedName>
        <fullName evidence="2">Candidate secreted effector</fullName>
    </submittedName>
</protein>
<evidence type="ECO:0000313" key="1">
    <source>
        <dbReference type="Proteomes" id="UP000887563"/>
    </source>
</evidence>
<reference evidence="2" key="1">
    <citation type="submission" date="2022-11" db="UniProtKB">
        <authorList>
            <consortium name="WormBaseParasite"/>
        </authorList>
    </citation>
    <scope>IDENTIFICATION</scope>
</reference>
<accession>A0A914NI32</accession>
<dbReference type="AlphaFoldDB" id="A0A914NI32"/>
<name>A0A914NI32_MELIC</name>
<dbReference type="Proteomes" id="UP000887563">
    <property type="component" value="Unplaced"/>
</dbReference>
<dbReference type="WBParaSite" id="Minc3s05263g37894">
    <property type="protein sequence ID" value="Minc3s05263g37894"/>
    <property type="gene ID" value="Minc3s05263g37894"/>
</dbReference>
<sequence length="54" mass="6193">MKKNSSKDTFLIIYIEGEKRVQGCHAVNPLFRPKIRSEKKLARNPKLDTTPPPT</sequence>
<keyword evidence="1" id="KW-1185">Reference proteome</keyword>
<organism evidence="1 2">
    <name type="scientific">Meloidogyne incognita</name>
    <name type="common">Southern root-knot nematode worm</name>
    <name type="synonym">Oxyuris incognita</name>
    <dbReference type="NCBI Taxonomy" id="6306"/>
    <lineage>
        <taxon>Eukaryota</taxon>
        <taxon>Metazoa</taxon>
        <taxon>Ecdysozoa</taxon>
        <taxon>Nematoda</taxon>
        <taxon>Chromadorea</taxon>
        <taxon>Rhabditida</taxon>
        <taxon>Tylenchina</taxon>
        <taxon>Tylenchomorpha</taxon>
        <taxon>Tylenchoidea</taxon>
        <taxon>Meloidogynidae</taxon>
        <taxon>Meloidogyninae</taxon>
        <taxon>Meloidogyne</taxon>
        <taxon>Meloidogyne incognita group</taxon>
    </lineage>
</organism>
<evidence type="ECO:0000313" key="2">
    <source>
        <dbReference type="WBParaSite" id="Minc3s05263g37894"/>
    </source>
</evidence>
<proteinExistence type="predicted"/>